<evidence type="ECO:0000256" key="1">
    <source>
        <dbReference type="SAM" id="Phobius"/>
    </source>
</evidence>
<keyword evidence="1" id="KW-1133">Transmembrane helix</keyword>
<protein>
    <submittedName>
        <fullName evidence="2">Uncharacterized protein</fullName>
    </submittedName>
</protein>
<gene>
    <name evidence="2" type="ORF">BDV40DRAFT_262975</name>
</gene>
<proteinExistence type="predicted"/>
<feature type="transmembrane region" description="Helical" evidence="1">
    <location>
        <begin position="37"/>
        <end position="54"/>
    </location>
</feature>
<evidence type="ECO:0000313" key="2">
    <source>
        <dbReference type="EMBL" id="KAE8163504.1"/>
    </source>
</evidence>
<organism evidence="2 3">
    <name type="scientific">Aspergillus tamarii</name>
    <dbReference type="NCBI Taxonomy" id="41984"/>
    <lineage>
        <taxon>Eukaryota</taxon>
        <taxon>Fungi</taxon>
        <taxon>Dikarya</taxon>
        <taxon>Ascomycota</taxon>
        <taxon>Pezizomycotina</taxon>
        <taxon>Eurotiomycetes</taxon>
        <taxon>Eurotiomycetidae</taxon>
        <taxon>Eurotiales</taxon>
        <taxon>Aspergillaceae</taxon>
        <taxon>Aspergillus</taxon>
        <taxon>Aspergillus subgen. Circumdati</taxon>
    </lineage>
</organism>
<reference evidence="2 3" key="1">
    <citation type="submission" date="2019-04" db="EMBL/GenBank/DDBJ databases">
        <title>Friends and foes A comparative genomics study of 23 Aspergillus species from section Flavi.</title>
        <authorList>
            <consortium name="DOE Joint Genome Institute"/>
            <person name="Kjaerbolling I."/>
            <person name="Vesth T."/>
            <person name="Frisvad J.C."/>
            <person name="Nybo J.L."/>
            <person name="Theobald S."/>
            <person name="Kildgaard S."/>
            <person name="Isbrandt T."/>
            <person name="Kuo A."/>
            <person name="Sato A."/>
            <person name="Lyhne E.K."/>
            <person name="Kogle M.E."/>
            <person name="Wiebenga A."/>
            <person name="Kun R.S."/>
            <person name="Lubbers R.J."/>
            <person name="Makela M.R."/>
            <person name="Barry K."/>
            <person name="Chovatia M."/>
            <person name="Clum A."/>
            <person name="Daum C."/>
            <person name="Haridas S."/>
            <person name="He G."/>
            <person name="LaButti K."/>
            <person name="Lipzen A."/>
            <person name="Mondo S."/>
            <person name="Riley R."/>
            <person name="Salamov A."/>
            <person name="Simmons B.A."/>
            <person name="Magnuson J.K."/>
            <person name="Henrissat B."/>
            <person name="Mortensen U.H."/>
            <person name="Larsen T.O."/>
            <person name="Devries R.P."/>
            <person name="Grigoriev I.V."/>
            <person name="Machida M."/>
            <person name="Baker S.E."/>
            <person name="Andersen M.R."/>
        </authorList>
    </citation>
    <scope>NUCLEOTIDE SEQUENCE [LARGE SCALE GENOMIC DNA]</scope>
    <source>
        <strain evidence="2 3">CBS 117626</strain>
    </source>
</reference>
<name>A0A5N6UY21_ASPTM</name>
<keyword evidence="1" id="KW-0472">Membrane</keyword>
<keyword evidence="1" id="KW-0812">Transmembrane</keyword>
<keyword evidence="3" id="KW-1185">Reference proteome</keyword>
<dbReference type="Proteomes" id="UP000326950">
    <property type="component" value="Unassembled WGS sequence"/>
</dbReference>
<evidence type="ECO:0000313" key="3">
    <source>
        <dbReference type="Proteomes" id="UP000326950"/>
    </source>
</evidence>
<dbReference type="EMBL" id="ML738617">
    <property type="protein sequence ID" value="KAE8163504.1"/>
    <property type="molecule type" value="Genomic_DNA"/>
</dbReference>
<sequence>MIIELNNNTIILEVIHERVRALLVTMHSDRASSRTNIFYQYLWVLLYHSLAFLLRRTLYRHLFEPARCRLKCYFFLHILRAGFSPHSGAVLHRRRHFLASFVELFTFCLW</sequence>
<dbReference type="AlphaFoldDB" id="A0A5N6UY21"/>
<accession>A0A5N6UY21</accession>